<evidence type="ECO:0000313" key="4">
    <source>
        <dbReference type="Proteomes" id="UP000672032"/>
    </source>
</evidence>
<feature type="compositionally biased region" description="Low complexity" evidence="1">
    <location>
        <begin position="192"/>
        <end position="202"/>
    </location>
</feature>
<evidence type="ECO:0000256" key="1">
    <source>
        <dbReference type="SAM" id="MobiDB-lite"/>
    </source>
</evidence>
<reference evidence="3" key="1">
    <citation type="submission" date="2020-10" db="EMBL/GenBank/DDBJ databases">
        <title>Genome Sequence of Monilinia vaccinii-corymbosi Sheds Light on Mummy Berry Disease Infection of Blueberry and Mating Type.</title>
        <authorList>
            <person name="Yow A.G."/>
            <person name="Zhang Y."/>
            <person name="Bansal K."/>
            <person name="Eacker S.M."/>
            <person name="Sullivan S."/>
            <person name="Liachko I."/>
            <person name="Cubeta M.A."/>
            <person name="Rollins J.A."/>
            <person name="Ashrafi H."/>
        </authorList>
    </citation>
    <scope>NUCLEOTIDE SEQUENCE</scope>
    <source>
        <strain evidence="3">RL-1</strain>
    </source>
</reference>
<sequence>MLSCTVIDGAQMLIVGGSFPKDQSTCDSVNSWGTHNLDLNEPAANTLPWNTYQPNLTSYAVPLAIIAAVGGFHAGGATMRSPSSGFQDNDLNVYFPKKASAANRTPIRAITTATGSSTPNCNTPEKLAPAAIAGMVVGAVGIVGILAACFFFCMIRVRKSHAHVPEVSAPIVPAYGPGNASKPFPRRTAGPQLQSSQSSYSSATERHPRTTYYLRMHPTQPNYPEPIRV</sequence>
<feature type="transmembrane region" description="Helical" evidence="2">
    <location>
        <begin position="127"/>
        <end position="153"/>
    </location>
</feature>
<keyword evidence="4" id="KW-1185">Reference proteome</keyword>
<keyword evidence="2" id="KW-1133">Transmembrane helix</keyword>
<keyword evidence="2" id="KW-0812">Transmembrane</keyword>
<accession>A0A8A3P4C6</accession>
<name>A0A8A3P4C6_9HELO</name>
<proteinExistence type="predicted"/>
<organism evidence="3 4">
    <name type="scientific">Monilinia vaccinii-corymbosi</name>
    <dbReference type="NCBI Taxonomy" id="61207"/>
    <lineage>
        <taxon>Eukaryota</taxon>
        <taxon>Fungi</taxon>
        <taxon>Dikarya</taxon>
        <taxon>Ascomycota</taxon>
        <taxon>Pezizomycotina</taxon>
        <taxon>Leotiomycetes</taxon>
        <taxon>Helotiales</taxon>
        <taxon>Sclerotiniaceae</taxon>
        <taxon>Monilinia</taxon>
    </lineage>
</organism>
<dbReference type="Proteomes" id="UP000672032">
    <property type="component" value="Chromosome 2"/>
</dbReference>
<gene>
    <name evidence="3" type="ORF">DSL72_001167</name>
</gene>
<feature type="region of interest" description="Disordered" evidence="1">
    <location>
        <begin position="178"/>
        <end position="208"/>
    </location>
</feature>
<keyword evidence="2" id="KW-0472">Membrane</keyword>
<dbReference type="OrthoDB" id="10251809at2759"/>
<dbReference type="EMBL" id="CP063406">
    <property type="protein sequence ID" value="QSZ31600.1"/>
    <property type="molecule type" value="Genomic_DNA"/>
</dbReference>
<dbReference type="AlphaFoldDB" id="A0A8A3P4C6"/>
<evidence type="ECO:0000256" key="2">
    <source>
        <dbReference type="SAM" id="Phobius"/>
    </source>
</evidence>
<protein>
    <submittedName>
        <fullName evidence="3">Uncharacterized protein</fullName>
    </submittedName>
</protein>
<evidence type="ECO:0000313" key="3">
    <source>
        <dbReference type="EMBL" id="QSZ31600.1"/>
    </source>
</evidence>